<reference evidence="1" key="1">
    <citation type="submission" date="2019-05" db="EMBL/GenBank/DDBJ databases">
        <authorList>
            <person name="Hibberd M."/>
        </authorList>
    </citation>
    <scope>NUCLEOTIDE SEQUENCE</scope>
    <source>
        <strain evidence="1">Haemophilus_influenzae_BgEED16</strain>
    </source>
</reference>
<sequence>MNINTFLPFSSHKTTYDNVLESFYLLSVYEPDLKILQAYLNRRIQSSQALANILNQLNADLTVAIKKATQDVRYLNAIKAFDIVDITVKDNPAGRAVIPWHFFSAPSICSSVLNRTHPLIKLYDKYRYLFLDIVESDRGTLYLSRNLF</sequence>
<accession>A0AAX3IRS5</accession>
<name>A0AAX3IRS5_HAEIF</name>
<dbReference type="Proteomes" id="UP000658741">
    <property type="component" value="Unassembled WGS sequence"/>
</dbReference>
<gene>
    <name evidence="1" type="ORF">CAGEJMGA_00806</name>
</gene>
<dbReference type="AlphaFoldDB" id="A0AAX3IRS5"/>
<dbReference type="RefSeq" id="WP_112081915.1">
    <property type="nucleotide sequence ID" value="NZ_CABFLD010000033.1"/>
</dbReference>
<dbReference type="EMBL" id="CABFLD010000033">
    <property type="protein sequence ID" value="VTX59720.1"/>
    <property type="molecule type" value="Genomic_DNA"/>
</dbReference>
<comment type="caution">
    <text evidence="1">The sequence shown here is derived from an EMBL/GenBank/DDBJ whole genome shotgun (WGS) entry which is preliminary data.</text>
</comment>
<organism evidence="1 2">
    <name type="scientific">Haemophilus influenzae</name>
    <dbReference type="NCBI Taxonomy" id="727"/>
    <lineage>
        <taxon>Bacteria</taxon>
        <taxon>Pseudomonadati</taxon>
        <taxon>Pseudomonadota</taxon>
        <taxon>Gammaproteobacteria</taxon>
        <taxon>Pasteurellales</taxon>
        <taxon>Pasteurellaceae</taxon>
        <taxon>Haemophilus</taxon>
    </lineage>
</organism>
<evidence type="ECO:0000313" key="1">
    <source>
        <dbReference type="EMBL" id="VTX59720.1"/>
    </source>
</evidence>
<evidence type="ECO:0000313" key="2">
    <source>
        <dbReference type="Proteomes" id="UP000658741"/>
    </source>
</evidence>
<protein>
    <submittedName>
        <fullName evidence="1">Uncharacterized protein</fullName>
    </submittedName>
</protein>
<proteinExistence type="predicted"/>